<accession>A0A1F5VHJ3</accession>
<feature type="domain" description="Calcineurin-like phosphoesterase" evidence="2">
    <location>
        <begin position="1"/>
        <end position="208"/>
    </location>
</feature>
<evidence type="ECO:0000313" key="3">
    <source>
        <dbReference type="EMBL" id="OGF62411.1"/>
    </source>
</evidence>
<dbReference type="GO" id="GO:0005737">
    <property type="term" value="C:cytoplasm"/>
    <property type="evidence" value="ECO:0007669"/>
    <property type="project" value="TreeGrafter"/>
</dbReference>
<dbReference type="PIRSF" id="PIRSF000883">
    <property type="entry name" value="Pesterase_MJ0912"/>
    <property type="match status" value="1"/>
</dbReference>
<dbReference type="GO" id="GO:0016791">
    <property type="term" value="F:phosphatase activity"/>
    <property type="evidence" value="ECO:0007669"/>
    <property type="project" value="TreeGrafter"/>
</dbReference>
<dbReference type="EMBL" id="MFGW01000180">
    <property type="protein sequence ID" value="OGF62411.1"/>
    <property type="molecule type" value="Genomic_DNA"/>
</dbReference>
<dbReference type="InterPro" id="IPR024654">
    <property type="entry name" value="Calcineurin-like_PHP_lpxH"/>
</dbReference>
<sequence>MKYLILSDIHSNYEALKSVFASVKRKHFDLTLMLGDLVGYGASPNQVVNIIRSLKNTVVIRGNHDKVAAGLESGNNFNRPASISAKWTYEKLTQINRNYLRKLIRGPLKINDHVSIAHGSPLNEDDYIFSEFDALEVFYNTTAPIIFFGHTHYPIIYSFSNNIITAMRVQDVKQTYALNKNTRYLINPGSIGQPRDRHPYASYAVWDSEKWKVTLYRISYDISSAQQRIIKAGLPSSLAARLSLGV</sequence>
<protein>
    <recommendedName>
        <fullName evidence="2">Calcineurin-like phosphoesterase domain-containing protein</fullName>
    </recommendedName>
</protein>
<dbReference type="SUPFAM" id="SSF56300">
    <property type="entry name" value="Metallo-dependent phosphatases"/>
    <property type="match status" value="1"/>
</dbReference>
<evidence type="ECO:0000313" key="4">
    <source>
        <dbReference type="Proteomes" id="UP000178943"/>
    </source>
</evidence>
<dbReference type="Proteomes" id="UP000178943">
    <property type="component" value="Unassembled WGS sequence"/>
</dbReference>
<dbReference type="AlphaFoldDB" id="A0A1F5VHJ3"/>
<reference evidence="3 4" key="1">
    <citation type="journal article" date="2016" name="Nat. Commun.">
        <title>Thousands of microbial genomes shed light on interconnected biogeochemical processes in an aquifer system.</title>
        <authorList>
            <person name="Anantharaman K."/>
            <person name="Brown C.T."/>
            <person name="Hug L.A."/>
            <person name="Sharon I."/>
            <person name="Castelle C.J."/>
            <person name="Probst A.J."/>
            <person name="Thomas B.C."/>
            <person name="Singh A."/>
            <person name="Wilkins M.J."/>
            <person name="Karaoz U."/>
            <person name="Brodie E.L."/>
            <person name="Williams K.H."/>
            <person name="Hubbard S.S."/>
            <person name="Banfield J.F."/>
        </authorList>
    </citation>
    <scope>NUCLEOTIDE SEQUENCE [LARGE SCALE GENOMIC DNA]</scope>
</reference>
<evidence type="ECO:0000259" key="2">
    <source>
        <dbReference type="Pfam" id="PF12850"/>
    </source>
</evidence>
<dbReference type="Pfam" id="PF12850">
    <property type="entry name" value="Metallophos_2"/>
    <property type="match status" value="1"/>
</dbReference>
<organism evidence="3 4">
    <name type="scientific">Candidatus Fischerbacteria bacterium RBG_13_37_8</name>
    <dbReference type="NCBI Taxonomy" id="1817863"/>
    <lineage>
        <taxon>Bacteria</taxon>
        <taxon>Candidatus Fischeribacteriota</taxon>
    </lineage>
</organism>
<name>A0A1F5VHJ3_9BACT</name>
<dbReference type="InterPro" id="IPR050126">
    <property type="entry name" value="Ap4A_hydrolase"/>
</dbReference>
<dbReference type="InterPro" id="IPR029052">
    <property type="entry name" value="Metallo-depent_PP-like"/>
</dbReference>
<dbReference type="CDD" id="cd00838">
    <property type="entry name" value="MPP_superfamily"/>
    <property type="match status" value="1"/>
</dbReference>
<comment type="caution">
    <text evidence="3">The sequence shown here is derived from an EMBL/GenBank/DDBJ whole genome shotgun (WGS) entry which is preliminary data.</text>
</comment>
<dbReference type="PANTHER" id="PTHR42850:SF2">
    <property type="entry name" value="BLL5683 PROTEIN"/>
    <property type="match status" value="1"/>
</dbReference>
<comment type="similarity">
    <text evidence="1">Belongs to the metallophosphoesterase superfamily. YfcE family.</text>
</comment>
<dbReference type="Gene3D" id="3.60.21.10">
    <property type="match status" value="1"/>
</dbReference>
<gene>
    <name evidence="3" type="ORF">A2Y62_17355</name>
</gene>
<dbReference type="InterPro" id="IPR011152">
    <property type="entry name" value="Pesterase_MJ0912"/>
</dbReference>
<dbReference type="STRING" id="1817863.A2Y62_17355"/>
<proteinExistence type="inferred from homology"/>
<dbReference type="PANTHER" id="PTHR42850">
    <property type="entry name" value="METALLOPHOSPHOESTERASE"/>
    <property type="match status" value="1"/>
</dbReference>
<evidence type="ECO:0000256" key="1">
    <source>
        <dbReference type="ARBA" id="ARBA00008950"/>
    </source>
</evidence>